<dbReference type="GO" id="GO:0034426">
    <property type="term" value="C:etioplast membrane"/>
    <property type="evidence" value="ECO:0007669"/>
    <property type="project" value="UniProtKB-SubCell"/>
</dbReference>
<evidence type="ECO:0000256" key="5">
    <source>
        <dbReference type="ARBA" id="ARBA00022448"/>
    </source>
</evidence>
<gene>
    <name evidence="14" type="ORF">OIU84_016941</name>
</gene>
<evidence type="ECO:0000256" key="1">
    <source>
        <dbReference type="ARBA" id="ARBA00002327"/>
    </source>
</evidence>
<reference evidence="14 15" key="1">
    <citation type="journal article" date="2023" name="Int. J. Mol. Sci.">
        <title>De Novo Assembly and Annotation of 11 Diverse Shrub Willow (Salix) Genomes Reveals Novel Gene Organization in Sex-Linked Regions.</title>
        <authorList>
            <person name="Hyden B."/>
            <person name="Feng K."/>
            <person name="Yates T.B."/>
            <person name="Jawdy S."/>
            <person name="Cereghino C."/>
            <person name="Smart L.B."/>
            <person name="Muchero W."/>
        </authorList>
    </citation>
    <scope>NUCLEOTIDE SEQUENCE [LARGE SCALE GENOMIC DNA]</scope>
    <source>
        <tissue evidence="14">Shoot tip</tissue>
    </source>
</reference>
<accession>A0AAD6JBN4</accession>
<comment type="subcellular location">
    <subcellularLocation>
        <location evidence="2">Plastid</location>
        <location evidence="2">Chloroplast outer membrane</location>
        <topology evidence="2">Multi-pass membrane protein</topology>
    </subcellularLocation>
    <subcellularLocation>
        <location evidence="3">Plastid</location>
        <location evidence="3">Etioplast membrane</location>
        <topology evidence="3">Multi-pass membrane protein</topology>
    </subcellularLocation>
</comment>
<dbReference type="GO" id="GO:0009707">
    <property type="term" value="C:chloroplast outer membrane"/>
    <property type="evidence" value="ECO:0007669"/>
    <property type="project" value="UniProtKB-SubCell"/>
</dbReference>
<sequence>MKASLKSKYDNDKSSAAATVAFNAGDVKLRASVTDATVVNGPSLNGLALAVEKPGFFIIDFNVPKKDIRFQFMSSVKVVDKPLNLTYIHSRGDNRTILDGTLVVDSANKVSANYMPGTENCKLRAMYQTSSKNLGLEWSRNPKLNGNFKVSASINLAEESKMPKLTAESTWHFEM</sequence>
<dbReference type="EMBL" id="JAPFFJ010000019">
    <property type="protein sequence ID" value="KAJ6401638.1"/>
    <property type="molecule type" value="Genomic_DNA"/>
</dbReference>
<evidence type="ECO:0000256" key="9">
    <source>
        <dbReference type="ARBA" id="ARBA00022692"/>
    </source>
</evidence>
<dbReference type="GO" id="GO:0046930">
    <property type="term" value="C:pore complex"/>
    <property type="evidence" value="ECO:0007669"/>
    <property type="project" value="UniProtKB-KW"/>
</dbReference>
<evidence type="ECO:0000256" key="13">
    <source>
        <dbReference type="ARBA" id="ARBA00023136"/>
    </source>
</evidence>
<evidence type="ECO:0000256" key="2">
    <source>
        <dbReference type="ARBA" id="ARBA00004396"/>
    </source>
</evidence>
<comment type="caution">
    <text evidence="14">The sequence shown here is derived from an EMBL/GenBank/DDBJ whole genome shotgun (WGS) entry which is preliminary data.</text>
</comment>
<evidence type="ECO:0000256" key="3">
    <source>
        <dbReference type="ARBA" id="ARBA00004441"/>
    </source>
</evidence>
<dbReference type="GO" id="GO:0022843">
    <property type="term" value="F:voltage-gated monoatomic cation channel activity"/>
    <property type="evidence" value="ECO:0007669"/>
    <property type="project" value="InterPro"/>
</dbReference>
<keyword evidence="5" id="KW-0813">Transport</keyword>
<evidence type="ECO:0000256" key="6">
    <source>
        <dbReference type="ARBA" id="ARBA00022452"/>
    </source>
</evidence>
<evidence type="ECO:0000256" key="10">
    <source>
        <dbReference type="ARBA" id="ARBA00022805"/>
    </source>
</evidence>
<name>A0AAD6JBN4_9ROSI</name>
<evidence type="ECO:0000256" key="8">
    <source>
        <dbReference type="ARBA" id="ARBA00022640"/>
    </source>
</evidence>
<keyword evidence="15" id="KW-1185">Reference proteome</keyword>
<organism evidence="14 15">
    <name type="scientific">Salix udensis</name>
    <dbReference type="NCBI Taxonomy" id="889485"/>
    <lineage>
        <taxon>Eukaryota</taxon>
        <taxon>Viridiplantae</taxon>
        <taxon>Streptophyta</taxon>
        <taxon>Embryophyta</taxon>
        <taxon>Tracheophyta</taxon>
        <taxon>Spermatophyta</taxon>
        <taxon>Magnoliopsida</taxon>
        <taxon>eudicotyledons</taxon>
        <taxon>Gunneridae</taxon>
        <taxon>Pentapetalae</taxon>
        <taxon>rosids</taxon>
        <taxon>fabids</taxon>
        <taxon>Malpighiales</taxon>
        <taxon>Salicaceae</taxon>
        <taxon>Saliceae</taxon>
        <taxon>Salix</taxon>
    </lineage>
</organism>
<protein>
    <submittedName>
        <fullName evidence="14">Uncharacterized protein</fullName>
    </submittedName>
</protein>
<evidence type="ECO:0000256" key="12">
    <source>
        <dbReference type="ARBA" id="ARBA00023114"/>
    </source>
</evidence>
<keyword evidence="6" id="KW-1134">Transmembrane beta strand</keyword>
<dbReference type="GO" id="GO:0034765">
    <property type="term" value="P:regulation of monoatomic ion transmembrane transport"/>
    <property type="evidence" value="ECO:0007669"/>
    <property type="project" value="InterPro"/>
</dbReference>
<keyword evidence="11" id="KW-0406">Ion transport</keyword>
<comment type="function">
    <text evidence="1">High-conductance voltage-dependent solute channel with a slight selectivity for cations transporting triosephosphates, dicarboxylic acids, ATP, inorganic phosphate (Pi), sugars, and positively or negatively charged amino acids.</text>
</comment>
<dbReference type="InterPro" id="IPR034626">
    <property type="entry name" value="OEP24"/>
</dbReference>
<dbReference type="PANTHER" id="PTHR35284">
    <property type="entry name" value="OUTER ENVELOPE PORE PROTEIN 24A, CHLOROPLASTIC-RELATED"/>
    <property type="match status" value="1"/>
</dbReference>
<keyword evidence="8" id="KW-0934">Plastid</keyword>
<evidence type="ECO:0000256" key="11">
    <source>
        <dbReference type="ARBA" id="ARBA00023065"/>
    </source>
</evidence>
<keyword evidence="7" id="KW-0150">Chloroplast</keyword>
<evidence type="ECO:0000256" key="4">
    <source>
        <dbReference type="ARBA" id="ARBA00011593"/>
    </source>
</evidence>
<dbReference type="GO" id="GO:0015288">
    <property type="term" value="F:porin activity"/>
    <property type="evidence" value="ECO:0007669"/>
    <property type="project" value="UniProtKB-KW"/>
</dbReference>
<keyword evidence="12" id="KW-0626">Porin</keyword>
<comment type="subunit">
    <text evidence="4">Homooligomers form large rather nonselective pores in plastidial outer membranes.</text>
</comment>
<proteinExistence type="predicted"/>
<keyword evidence="9" id="KW-0812">Transmembrane</keyword>
<evidence type="ECO:0000313" key="15">
    <source>
        <dbReference type="Proteomes" id="UP001162972"/>
    </source>
</evidence>
<dbReference type="Proteomes" id="UP001162972">
    <property type="component" value="Chromosome 14"/>
</dbReference>
<keyword evidence="13" id="KW-0472">Membrane</keyword>
<evidence type="ECO:0000256" key="7">
    <source>
        <dbReference type="ARBA" id="ARBA00022528"/>
    </source>
</evidence>
<keyword evidence="10" id="KW-1002">Plastid outer membrane</keyword>
<dbReference type="AlphaFoldDB" id="A0AAD6JBN4"/>
<evidence type="ECO:0000313" key="14">
    <source>
        <dbReference type="EMBL" id="KAJ6401638.1"/>
    </source>
</evidence>
<dbReference type="PANTHER" id="PTHR35284:SF1">
    <property type="entry name" value="OUTER ENVELOPE PORE PROTEIN 24A, CHLOROPLASTIC-RELATED"/>
    <property type="match status" value="1"/>
</dbReference>